<proteinExistence type="predicted"/>
<dbReference type="Proteomes" id="UP001391051">
    <property type="component" value="Unassembled WGS sequence"/>
</dbReference>
<reference evidence="1 2" key="1">
    <citation type="submission" date="2023-01" db="EMBL/GenBank/DDBJ databases">
        <title>Analysis of 21 Apiospora genomes using comparative genomics revels a genus with tremendous synthesis potential of carbohydrate active enzymes and secondary metabolites.</title>
        <authorList>
            <person name="Sorensen T."/>
        </authorList>
    </citation>
    <scope>NUCLEOTIDE SEQUENCE [LARGE SCALE GENOMIC DNA]</scope>
    <source>
        <strain evidence="1 2">CBS 24483</strain>
    </source>
</reference>
<gene>
    <name evidence="1" type="ORF">PG986_006160</name>
</gene>
<comment type="caution">
    <text evidence="1">The sequence shown here is derived from an EMBL/GenBank/DDBJ whole genome shotgun (WGS) entry which is preliminary data.</text>
</comment>
<evidence type="ECO:0000313" key="2">
    <source>
        <dbReference type="Proteomes" id="UP001391051"/>
    </source>
</evidence>
<dbReference type="GeneID" id="92075444"/>
<dbReference type="EMBL" id="JAQQWE010000004">
    <property type="protein sequence ID" value="KAK7956938.1"/>
    <property type="molecule type" value="Genomic_DNA"/>
</dbReference>
<evidence type="ECO:0000313" key="1">
    <source>
        <dbReference type="EMBL" id="KAK7956938.1"/>
    </source>
</evidence>
<protein>
    <submittedName>
        <fullName evidence="1">Uncharacterized protein</fullName>
    </submittedName>
</protein>
<dbReference type="RefSeq" id="XP_066702244.1">
    <property type="nucleotide sequence ID" value="XM_066842382.1"/>
</dbReference>
<accession>A0ABR1QJY8</accession>
<keyword evidence="2" id="KW-1185">Reference proteome</keyword>
<sequence length="159" mass="16357">MGPVVAFPVVPGPGLNVIMENPGGGGGGLRPLVRTSRLPCAPDVVAIVDCDVGVIDDDKDDAGVSKDDACSAATLYPETTLDEYATAAGTGEPGATSVGAIELLKKGLRSKRLLHGPRALNEYFALPISGVFLVGSTNLRLSKPPGYRELRGRAASGEQ</sequence>
<name>A0ABR1QJY8_9PEZI</name>
<organism evidence="1 2">
    <name type="scientific">Apiospora aurea</name>
    <dbReference type="NCBI Taxonomy" id="335848"/>
    <lineage>
        <taxon>Eukaryota</taxon>
        <taxon>Fungi</taxon>
        <taxon>Dikarya</taxon>
        <taxon>Ascomycota</taxon>
        <taxon>Pezizomycotina</taxon>
        <taxon>Sordariomycetes</taxon>
        <taxon>Xylariomycetidae</taxon>
        <taxon>Amphisphaeriales</taxon>
        <taxon>Apiosporaceae</taxon>
        <taxon>Apiospora</taxon>
    </lineage>
</organism>